<keyword evidence="1 2" id="KW-0344">Guanine-nucleotide releasing factor</keyword>
<protein>
    <submittedName>
        <fullName evidence="5">Guanine nucleotide exchange factor lte1</fullName>
    </submittedName>
</protein>
<accession>A0ABR0M7H6</accession>
<feature type="compositionally biased region" description="Polar residues" evidence="3">
    <location>
        <begin position="478"/>
        <end position="490"/>
    </location>
</feature>
<dbReference type="SUPFAM" id="SSF48366">
    <property type="entry name" value="Ras GEF"/>
    <property type="match status" value="1"/>
</dbReference>
<evidence type="ECO:0000256" key="2">
    <source>
        <dbReference type="PROSITE-ProRule" id="PRU00168"/>
    </source>
</evidence>
<dbReference type="EMBL" id="JAVRRA010000206">
    <property type="protein sequence ID" value="KAK5290535.1"/>
    <property type="molecule type" value="Genomic_DNA"/>
</dbReference>
<reference evidence="5 6" key="1">
    <citation type="submission" date="2023-08" db="EMBL/GenBank/DDBJ databases">
        <title>Black Yeasts Isolated from many extreme environments.</title>
        <authorList>
            <person name="Coleine C."/>
            <person name="Stajich J.E."/>
            <person name="Selbmann L."/>
        </authorList>
    </citation>
    <scope>NUCLEOTIDE SEQUENCE [LARGE SCALE GENOMIC DNA]</scope>
    <source>
        <strain evidence="5 6">CCFEE 536</strain>
    </source>
</reference>
<dbReference type="PANTHER" id="PTHR23113:SF363">
    <property type="entry name" value="PROTEIN SON OF SEVENLESS"/>
    <property type="match status" value="1"/>
</dbReference>
<feature type="compositionally biased region" description="Basic and acidic residues" evidence="3">
    <location>
        <begin position="430"/>
        <end position="443"/>
    </location>
</feature>
<feature type="compositionally biased region" description="Basic and acidic residues" evidence="3">
    <location>
        <begin position="407"/>
        <end position="416"/>
    </location>
</feature>
<dbReference type="SMART" id="SM00147">
    <property type="entry name" value="RasGEF"/>
    <property type="match status" value="1"/>
</dbReference>
<evidence type="ECO:0000313" key="6">
    <source>
        <dbReference type="Proteomes" id="UP001357485"/>
    </source>
</evidence>
<dbReference type="InterPro" id="IPR001895">
    <property type="entry name" value="RASGEF_cat_dom"/>
</dbReference>
<proteinExistence type="predicted"/>
<dbReference type="InterPro" id="IPR023578">
    <property type="entry name" value="Ras_GEF_dom_sf"/>
</dbReference>
<feature type="compositionally biased region" description="Polar residues" evidence="3">
    <location>
        <begin position="363"/>
        <end position="373"/>
    </location>
</feature>
<dbReference type="Pfam" id="PF00617">
    <property type="entry name" value="RasGEF"/>
    <property type="match status" value="1"/>
</dbReference>
<dbReference type="InterPro" id="IPR036964">
    <property type="entry name" value="RASGEF_cat_dom_sf"/>
</dbReference>
<feature type="region of interest" description="Disordered" evidence="3">
    <location>
        <begin position="594"/>
        <end position="647"/>
    </location>
</feature>
<name>A0ABR0M7H6_9PEZI</name>
<evidence type="ECO:0000259" key="4">
    <source>
        <dbReference type="PROSITE" id="PS50009"/>
    </source>
</evidence>
<dbReference type="PROSITE" id="PS50009">
    <property type="entry name" value="RASGEF_CAT"/>
    <property type="match status" value="1"/>
</dbReference>
<keyword evidence="6" id="KW-1185">Reference proteome</keyword>
<dbReference type="InterPro" id="IPR008937">
    <property type="entry name" value="Ras-like_GEF"/>
</dbReference>
<evidence type="ECO:0000313" key="5">
    <source>
        <dbReference type="EMBL" id="KAK5290535.1"/>
    </source>
</evidence>
<feature type="domain" description="Ras-GEF" evidence="4">
    <location>
        <begin position="711"/>
        <end position="956"/>
    </location>
</feature>
<feature type="compositionally biased region" description="Basic and acidic residues" evidence="3">
    <location>
        <begin position="494"/>
        <end position="503"/>
    </location>
</feature>
<comment type="caution">
    <text evidence="5">The sequence shown here is derived from an EMBL/GenBank/DDBJ whole genome shotgun (WGS) entry which is preliminary data.</text>
</comment>
<feature type="region of interest" description="Disordered" evidence="3">
    <location>
        <begin position="354"/>
        <end position="376"/>
    </location>
</feature>
<feature type="compositionally biased region" description="Basic residues" evidence="3">
    <location>
        <begin position="504"/>
        <end position="513"/>
    </location>
</feature>
<organism evidence="5 6">
    <name type="scientific">Cryomyces antarcticus</name>
    <dbReference type="NCBI Taxonomy" id="329879"/>
    <lineage>
        <taxon>Eukaryota</taxon>
        <taxon>Fungi</taxon>
        <taxon>Dikarya</taxon>
        <taxon>Ascomycota</taxon>
        <taxon>Pezizomycotina</taxon>
        <taxon>Dothideomycetes</taxon>
        <taxon>Dothideomycetes incertae sedis</taxon>
        <taxon>Cryomyces</taxon>
    </lineage>
</organism>
<evidence type="ECO:0000256" key="1">
    <source>
        <dbReference type="ARBA" id="ARBA00022658"/>
    </source>
</evidence>
<gene>
    <name evidence="5" type="primary">LTE1</name>
    <name evidence="5" type="ORF">LTR16_002550</name>
</gene>
<dbReference type="Proteomes" id="UP001357485">
    <property type="component" value="Unassembled WGS sequence"/>
</dbReference>
<evidence type="ECO:0000256" key="3">
    <source>
        <dbReference type="SAM" id="MobiDB-lite"/>
    </source>
</evidence>
<dbReference type="Gene3D" id="1.10.840.10">
    <property type="entry name" value="Ras guanine-nucleotide exchange factors catalytic domain"/>
    <property type="match status" value="1"/>
</dbReference>
<sequence length="959" mass="106713">MRRALSSGQGMSRYPVRSENFTSLSCSNAASAPRSVVQRQDSRQELARTEVRMDLLAVRVIASFHETLKLDNPLGQESIVNDHRTEKPEHQQGTAVPDGGEKVQKVPEHTRLRNSVTAGGSSVAVIDDTALFSSPKTSGDPAVSEANTSLLYEGHGILLGNSSRVRDHAGHNVHTPTERDLGSKRDSQYLHGVPPVSEVQGFDHVAETLTERVATVRLPAVRTRNISSRSVSSGSASLRRYASFQSGMVKHSKDRSLDTISAASVQRHTSDTHAFQYDQSLIRRQLRRRPGGGDLRAVENVHHLGPITRPRSTGSLSNPSHSVTNSAVYDFSDAAGHVEASKAWRNSSFDMSIGRRRRKSPSLMDTHSSQPNLRPSFEAEVAKLATLTDDDEEGGIESALLKLEGRYEKRNPKPRDAPQTVRVRTTVTSKDIHEEVSRRDEGRPVLQTYTTPQQSRVQDISAMSHSNTSSDKPRVSEVTPSRQSEDSYSSIPLLERDLSDVGTKKRKDAKKTWSRVYVPMRAHEKSSTTQETSNSENSQAASSSPSMVYIGKTQSIERGAQARAATSQSLLHESFLLDDDQSLSGISTDLSTDVIDQSDSANDGLRSFFDDEPIDHEPYASFAPPTMQHSAIPPSSGERSAEPSPELNQRRFKLHAPVLPPLNQYSDVPHTILPRSFGAGAIGPDAVELAEVKEGPSPRSPVHIPFILAYESEVLAEQFTIVEKDALDEIDWREPMEVRWKQTSPSVRNWVEYLRDEEPHGVEVVIARFNIVVKWALSECVMTEDIDERVKCIVRYIHIAAHARRLRNYATMYQITIALLSSDCSRLTRTWALVPQTDKQILKGLEALVQPLRNFKNLRQEMESATVEEGCIPFIGIYTHDLIYNAQKPASFPSPVLGGEPLINFERHRTSAMIVKNLLRLLEASSKYNFQPDRTILSRCLWVATLDDEEISARSRKLE</sequence>
<feature type="region of interest" description="Disordered" evidence="3">
    <location>
        <begin position="407"/>
        <end position="547"/>
    </location>
</feature>
<feature type="compositionally biased region" description="Polar residues" evidence="3">
    <location>
        <begin position="447"/>
        <end position="470"/>
    </location>
</feature>
<feature type="compositionally biased region" description="Low complexity" evidence="3">
    <location>
        <begin position="527"/>
        <end position="546"/>
    </location>
</feature>
<dbReference type="PANTHER" id="PTHR23113">
    <property type="entry name" value="GUANINE NUCLEOTIDE EXCHANGE FACTOR"/>
    <property type="match status" value="1"/>
</dbReference>